<evidence type="ECO:0000313" key="4">
    <source>
        <dbReference type="Proteomes" id="UP000188929"/>
    </source>
</evidence>
<name>A0A1V2I7H5_9ACTN</name>
<dbReference type="Proteomes" id="UP000188929">
    <property type="component" value="Unassembled WGS sequence"/>
</dbReference>
<dbReference type="InterPro" id="IPR058711">
    <property type="entry name" value="SCO6045-like_C"/>
</dbReference>
<organism evidence="3 4">
    <name type="scientific">Pseudofrankia asymbiotica</name>
    <dbReference type="NCBI Taxonomy" id="1834516"/>
    <lineage>
        <taxon>Bacteria</taxon>
        <taxon>Bacillati</taxon>
        <taxon>Actinomycetota</taxon>
        <taxon>Actinomycetes</taxon>
        <taxon>Frankiales</taxon>
        <taxon>Frankiaceae</taxon>
        <taxon>Pseudofrankia</taxon>
    </lineage>
</organism>
<dbReference type="EMBL" id="MOMC01000045">
    <property type="protein sequence ID" value="ONH27547.1"/>
    <property type="molecule type" value="Genomic_DNA"/>
</dbReference>
<gene>
    <name evidence="3" type="ORF">BL253_21915</name>
</gene>
<keyword evidence="4" id="KW-1185">Reference proteome</keyword>
<evidence type="ECO:0000313" key="3">
    <source>
        <dbReference type="EMBL" id="ONH27547.1"/>
    </source>
</evidence>
<sequence>MVRHARTHARPSGSGIRLRLLAELTARCDPPGVLLERDRDYPPAGEIAAELALIRNTVEEARASRSATGPRAPRVRSRGGHRLGPRQAVTRRLPGEVRDRLGKAQHDLLTALVGNGPVPAGFDAPRLGVQARALVERRERMVSPLLPGLVWDLGARFGTLFRAYAAEHPPPVEGPRYDADTFARYLASRTRSARSSSSPPTPPAC</sequence>
<feature type="region of interest" description="Disordered" evidence="1">
    <location>
        <begin position="62"/>
        <end position="88"/>
    </location>
</feature>
<accession>A0A1V2I7H5</accession>
<comment type="caution">
    <text evidence="3">The sequence shown here is derived from an EMBL/GenBank/DDBJ whole genome shotgun (WGS) entry which is preliminary data.</text>
</comment>
<proteinExistence type="predicted"/>
<dbReference type="Pfam" id="PF26136">
    <property type="entry name" value="SCO6045_C"/>
    <property type="match status" value="1"/>
</dbReference>
<dbReference type="RefSeq" id="WP_241835010.1">
    <property type="nucleotide sequence ID" value="NZ_MOMC01000045.1"/>
</dbReference>
<reference evidence="4" key="1">
    <citation type="submission" date="2016-10" db="EMBL/GenBank/DDBJ databases">
        <title>Frankia sp. NRRL B-16386 Genome sequencing.</title>
        <authorList>
            <person name="Ghodhbane-Gtari F."/>
            <person name="Swanson E."/>
            <person name="Gueddou A."/>
            <person name="Hezbri K."/>
            <person name="Ktari K."/>
            <person name="Nouioui I."/>
            <person name="Morris K."/>
            <person name="Simpson S."/>
            <person name="Abebe-Akele F."/>
            <person name="Thomas K."/>
            <person name="Gtari M."/>
            <person name="Tisa L.S."/>
        </authorList>
    </citation>
    <scope>NUCLEOTIDE SEQUENCE [LARGE SCALE GENOMIC DNA]</scope>
    <source>
        <strain evidence="4">NRRL B-16386</strain>
    </source>
</reference>
<evidence type="ECO:0000259" key="2">
    <source>
        <dbReference type="Pfam" id="PF26136"/>
    </source>
</evidence>
<feature type="domain" description="SCO6045-like C-terminal" evidence="2">
    <location>
        <begin position="103"/>
        <end position="187"/>
    </location>
</feature>
<evidence type="ECO:0000256" key="1">
    <source>
        <dbReference type="SAM" id="MobiDB-lite"/>
    </source>
</evidence>
<dbReference type="AlphaFoldDB" id="A0A1V2I7H5"/>
<dbReference type="STRING" id="1834516.BL253_21915"/>
<feature type="compositionally biased region" description="Basic residues" evidence="1">
    <location>
        <begin position="73"/>
        <end position="84"/>
    </location>
</feature>
<protein>
    <recommendedName>
        <fullName evidence="2">SCO6045-like C-terminal domain-containing protein</fullName>
    </recommendedName>
</protein>